<dbReference type="OrthoDB" id="2563847at2759"/>
<evidence type="ECO:0000313" key="3">
    <source>
        <dbReference type="Proteomes" id="UP000006757"/>
    </source>
</evidence>
<dbReference type="InParanoid" id="K1WF24"/>
<comment type="caution">
    <text evidence="2">The sequence shown here is derived from an EMBL/GenBank/DDBJ whole genome shotgun (WGS) entry which is preliminary data.</text>
</comment>
<gene>
    <name evidence="2" type="ORF">A1Q2_05482</name>
</gene>
<dbReference type="AlphaFoldDB" id="K1WF24"/>
<sequence>MSESDPLELTSLDTESLLTALLNAEKAIPSLLQDVKPVLTHLKESDPSEEVGTAAKEAVDRYMNTLDFILRQTVYFLRETRSAPNAMRPSPVDGIPRPFAALRGEEVGLGLYGLRVERDTLQLLQQSVESMREQSLRLGEEKKPEDKGEDGEESDLRALTTETAGKLEVLGLDGDTLGVDSSQVGVLEERDQVGLGGLLKGTNSRRLETEVGLEVLGNLTNETLEGELADQKLGGP</sequence>
<accession>K1WF24</accession>
<name>K1WF24_TRIAC</name>
<feature type="region of interest" description="Disordered" evidence="1">
    <location>
        <begin position="132"/>
        <end position="158"/>
    </location>
</feature>
<dbReference type="HOGENOM" id="CLU_1176138_0_0_1"/>
<dbReference type="Proteomes" id="UP000006757">
    <property type="component" value="Unassembled WGS sequence"/>
</dbReference>
<proteinExistence type="predicted"/>
<feature type="compositionally biased region" description="Basic and acidic residues" evidence="1">
    <location>
        <begin position="132"/>
        <end position="146"/>
    </location>
</feature>
<dbReference type="eggNOG" id="ENOG502RW0Z">
    <property type="taxonomic scope" value="Eukaryota"/>
</dbReference>
<protein>
    <recommendedName>
        <fullName evidence="4">Mediator complex subunit 11</fullName>
    </recommendedName>
</protein>
<reference evidence="2 3" key="1">
    <citation type="journal article" date="2012" name="Eukaryot. Cell">
        <title>Genome sequence of the Trichosporon asahii environmental strain CBS 8904.</title>
        <authorList>
            <person name="Yang R.Y."/>
            <person name="Li H.T."/>
            <person name="Zhu H."/>
            <person name="Zhou G.P."/>
            <person name="Wang M."/>
            <person name="Wang L."/>
        </authorList>
    </citation>
    <scope>NUCLEOTIDE SEQUENCE [LARGE SCALE GENOMIC DNA]</scope>
    <source>
        <strain evidence="2 3">CBS 8904</strain>
    </source>
</reference>
<evidence type="ECO:0000313" key="2">
    <source>
        <dbReference type="EMBL" id="EKD00139.1"/>
    </source>
</evidence>
<organism evidence="2 3">
    <name type="scientific">Trichosporon asahii var. asahii (strain CBS 8904)</name>
    <name type="common">Yeast</name>
    <dbReference type="NCBI Taxonomy" id="1220162"/>
    <lineage>
        <taxon>Eukaryota</taxon>
        <taxon>Fungi</taxon>
        <taxon>Dikarya</taxon>
        <taxon>Basidiomycota</taxon>
        <taxon>Agaricomycotina</taxon>
        <taxon>Tremellomycetes</taxon>
        <taxon>Trichosporonales</taxon>
        <taxon>Trichosporonaceae</taxon>
        <taxon>Trichosporon</taxon>
    </lineage>
</organism>
<evidence type="ECO:0000256" key="1">
    <source>
        <dbReference type="SAM" id="MobiDB-lite"/>
    </source>
</evidence>
<dbReference type="EMBL" id="AMBO01000346">
    <property type="protein sequence ID" value="EKD00139.1"/>
    <property type="molecule type" value="Genomic_DNA"/>
</dbReference>
<evidence type="ECO:0008006" key="4">
    <source>
        <dbReference type="Google" id="ProtNLM"/>
    </source>
</evidence>
<keyword evidence="3" id="KW-1185">Reference proteome</keyword>